<organism evidence="4 5">
    <name type="scientific">Cricetulus griseus</name>
    <name type="common">Chinese hamster</name>
    <name type="synonym">Cricetulus barabensis griseus</name>
    <dbReference type="NCBI Taxonomy" id="10029"/>
    <lineage>
        <taxon>Eukaryota</taxon>
        <taxon>Metazoa</taxon>
        <taxon>Chordata</taxon>
        <taxon>Craniata</taxon>
        <taxon>Vertebrata</taxon>
        <taxon>Euteleostomi</taxon>
        <taxon>Mammalia</taxon>
        <taxon>Eutheria</taxon>
        <taxon>Euarchontoglires</taxon>
        <taxon>Glires</taxon>
        <taxon>Rodentia</taxon>
        <taxon>Myomorpha</taxon>
        <taxon>Muroidea</taxon>
        <taxon>Cricetidae</taxon>
        <taxon>Cricetinae</taxon>
        <taxon>Cricetulus</taxon>
    </lineage>
</organism>
<feature type="chain" id="PRO_5003445469" evidence="2">
    <location>
        <begin position="25"/>
        <end position="256"/>
    </location>
</feature>
<dbReference type="PANTHER" id="PTHR22879">
    <property type="entry name" value="NUT FAMILY MEMBER 1"/>
    <property type="match status" value="1"/>
</dbReference>
<gene>
    <name evidence="4" type="ORF">I79_025125</name>
</gene>
<protein>
    <submittedName>
        <fullName evidence="4">Protein FAM22</fullName>
    </submittedName>
</protein>
<proteinExistence type="inferred from homology"/>
<evidence type="ECO:0000313" key="4">
    <source>
        <dbReference type="EMBL" id="EGW12358.1"/>
    </source>
</evidence>
<dbReference type="Pfam" id="PF12881">
    <property type="entry name" value="NUT"/>
    <property type="match status" value="1"/>
</dbReference>
<dbReference type="STRING" id="10029.G3IMI5"/>
<name>G3IMI5_CRIGR</name>
<dbReference type="PANTHER" id="PTHR22879:SF14">
    <property type="entry name" value="NUT FAMILY MEMBER 2A-RELATED"/>
    <property type="match status" value="1"/>
</dbReference>
<dbReference type="InterPro" id="IPR024309">
    <property type="entry name" value="NUT_N"/>
</dbReference>
<dbReference type="AlphaFoldDB" id="G3IMI5"/>
<evidence type="ECO:0000256" key="2">
    <source>
        <dbReference type="SAM" id="SignalP"/>
    </source>
</evidence>
<dbReference type="Proteomes" id="UP000001075">
    <property type="component" value="Unassembled WGS sequence"/>
</dbReference>
<comment type="similarity">
    <text evidence="1">Belongs to the NUT family.</text>
</comment>
<reference evidence="5" key="1">
    <citation type="journal article" date="2011" name="Nat. Biotechnol.">
        <title>The genomic sequence of the Chinese hamster ovary (CHO)-K1 cell line.</title>
        <authorList>
            <person name="Xu X."/>
            <person name="Nagarajan H."/>
            <person name="Lewis N.E."/>
            <person name="Pan S."/>
            <person name="Cai Z."/>
            <person name="Liu X."/>
            <person name="Chen W."/>
            <person name="Xie M."/>
            <person name="Wang W."/>
            <person name="Hammond S."/>
            <person name="Andersen M.R."/>
            <person name="Neff N."/>
            <person name="Passarelli B."/>
            <person name="Koh W."/>
            <person name="Fan H.C."/>
            <person name="Wang J."/>
            <person name="Gui Y."/>
            <person name="Lee K.H."/>
            <person name="Betenbaugh M.J."/>
            <person name="Quake S.R."/>
            <person name="Famili I."/>
            <person name="Palsson B.O."/>
            <person name="Wang J."/>
        </authorList>
    </citation>
    <scope>NUCLEOTIDE SEQUENCE [LARGE SCALE GENOMIC DNA]</scope>
    <source>
        <strain evidence="5">CHO K1 cell line</strain>
    </source>
</reference>
<dbReference type="InterPro" id="IPR024310">
    <property type="entry name" value="NUT"/>
</dbReference>
<feature type="signal peptide" evidence="2">
    <location>
        <begin position="1"/>
        <end position="24"/>
    </location>
</feature>
<evidence type="ECO:0000256" key="1">
    <source>
        <dbReference type="ARBA" id="ARBA00010586"/>
    </source>
</evidence>
<dbReference type="InParanoid" id="G3IMI5"/>
<evidence type="ECO:0000313" key="5">
    <source>
        <dbReference type="Proteomes" id="UP000001075"/>
    </source>
</evidence>
<dbReference type="EMBL" id="JH004781">
    <property type="protein sequence ID" value="EGW12358.1"/>
    <property type="molecule type" value="Genomic_DNA"/>
</dbReference>
<feature type="domain" description="Nuclear Testis protein N-terminal" evidence="3">
    <location>
        <begin position="27"/>
        <end position="256"/>
    </location>
</feature>
<evidence type="ECO:0000259" key="3">
    <source>
        <dbReference type="Pfam" id="PF12881"/>
    </source>
</evidence>
<sequence>MTTDYWDQRAALLFLFIFPASALGQNMTVNLSASMSTFATLPVLPTAPQATLQLFWEAPAPLLTGGISPWNTLVLSALPGVSLVAEAGSTTLDIAVPLNIVQVGTPGRPVQPIPNVNIFLTEESLNCNVPVTQGGGMSCPASPTMRAPAANTFINDQIASDVQPQEGLWVLGSHSPTTQPVVQLVPVRSPVNSAPPPKGAVGESCPANVQTNSPENCLSKPDSVYGNIWHWQFIKTLVQQDLSQTPDVSAFSCFLM</sequence>
<keyword evidence="2" id="KW-0732">Signal</keyword>
<accession>G3IMI5</accession>